<dbReference type="HOGENOM" id="CLU_049301_2_4_10"/>
<organism evidence="3 4">
    <name type="scientific">Robiginitalea biformata (strain ATCC BAA-864 / DSM 15991 / KCTC 12146 / HTCC2501)</name>
    <dbReference type="NCBI Taxonomy" id="313596"/>
    <lineage>
        <taxon>Bacteria</taxon>
        <taxon>Pseudomonadati</taxon>
        <taxon>Bacteroidota</taxon>
        <taxon>Flavobacteriia</taxon>
        <taxon>Flavobacteriales</taxon>
        <taxon>Flavobacteriaceae</taxon>
        <taxon>Robiginitalea</taxon>
    </lineage>
</organism>
<dbReference type="PANTHER" id="PTHR46268:SF6">
    <property type="entry name" value="UNIVERSAL STRESS PROTEIN UP12"/>
    <property type="match status" value="1"/>
</dbReference>
<protein>
    <recommendedName>
        <fullName evidence="2">UspA domain-containing protein</fullName>
    </recommendedName>
</protein>
<sequence length="261" mass="29507">MERINDILVPFDFSPPSEQALAYALDFVGSRPGKKITLCFMQEKEDLKALEKQFADIRAGLSKAFRSELDWVHFSPPSVPGLIDKSRELHTDLILMGTSGSQDPEGTTHTSQTVLSTDCPVLVIPQGVPEEFRLKKIALVLGSNEIDDPKDLGTLLNFARTFNAQVHVLTIQTTPGVYGYSREEEKNERLLEYYLEDFYAQHTFIESDDMVEGIFDYAQEKEMDLIAILPRNHVRNGKPSEGRLTRILTLQSRIPLLAIEH</sequence>
<dbReference type="SUPFAM" id="SSF52402">
    <property type="entry name" value="Adenine nucleotide alpha hydrolases-like"/>
    <property type="match status" value="2"/>
</dbReference>
<dbReference type="OrthoDB" id="1522603at2"/>
<comment type="similarity">
    <text evidence="1">Belongs to the universal stress protein A family.</text>
</comment>
<keyword evidence="4" id="KW-1185">Reference proteome</keyword>
<evidence type="ECO:0000259" key="2">
    <source>
        <dbReference type="Pfam" id="PF00582"/>
    </source>
</evidence>
<dbReference type="CDD" id="cd00293">
    <property type="entry name" value="USP-like"/>
    <property type="match status" value="1"/>
</dbReference>
<evidence type="ECO:0000256" key="1">
    <source>
        <dbReference type="ARBA" id="ARBA00008791"/>
    </source>
</evidence>
<dbReference type="EMBL" id="CP001712">
    <property type="protein sequence ID" value="EAR14344.1"/>
    <property type="molecule type" value="Genomic_DNA"/>
</dbReference>
<evidence type="ECO:0000313" key="4">
    <source>
        <dbReference type="Proteomes" id="UP000009049"/>
    </source>
</evidence>
<dbReference type="Gene3D" id="3.40.50.12370">
    <property type="match status" value="1"/>
</dbReference>
<dbReference type="KEGG" id="rbi:RB2501_02930"/>
<dbReference type="Proteomes" id="UP000009049">
    <property type="component" value="Chromosome"/>
</dbReference>
<dbReference type="AlphaFoldDB" id="A4CPM3"/>
<gene>
    <name evidence="3" type="ordered locus">RB2501_02930</name>
</gene>
<accession>A4CPM3</accession>
<name>A4CPM3_ROBBH</name>
<proteinExistence type="inferred from homology"/>
<reference evidence="3 4" key="1">
    <citation type="journal article" date="2009" name="J. Bacteriol.">
        <title>Complete genome sequence of Robiginitalea biformata HTCC2501.</title>
        <authorList>
            <person name="Oh H.M."/>
            <person name="Giovannoni S.J."/>
            <person name="Lee K."/>
            <person name="Ferriera S."/>
            <person name="Johnson J."/>
            <person name="Cho J.C."/>
        </authorList>
    </citation>
    <scope>NUCLEOTIDE SEQUENCE [LARGE SCALE GENOMIC DNA]</scope>
    <source>
        <strain evidence="4">ATCC BAA-864 / HTCC2501 / KCTC 12146</strain>
    </source>
</reference>
<evidence type="ECO:0000313" key="3">
    <source>
        <dbReference type="EMBL" id="EAR14344.1"/>
    </source>
</evidence>
<dbReference type="STRING" id="313596.RB2501_02930"/>
<dbReference type="InterPro" id="IPR006016">
    <property type="entry name" value="UspA"/>
</dbReference>
<dbReference type="RefSeq" id="WP_015755780.1">
    <property type="nucleotide sequence ID" value="NC_013222.1"/>
</dbReference>
<dbReference type="PANTHER" id="PTHR46268">
    <property type="entry name" value="STRESS RESPONSE PROTEIN NHAX"/>
    <property type="match status" value="1"/>
</dbReference>
<feature type="domain" description="UspA" evidence="2">
    <location>
        <begin position="6"/>
        <end position="125"/>
    </location>
</feature>
<dbReference type="Pfam" id="PF00582">
    <property type="entry name" value="Usp"/>
    <property type="match status" value="1"/>
</dbReference>
<dbReference type="eggNOG" id="COG0589">
    <property type="taxonomic scope" value="Bacteria"/>
</dbReference>